<comment type="caution">
    <text evidence="2">The sequence shown here is derived from an EMBL/GenBank/DDBJ whole genome shotgun (WGS) entry which is preliminary data.</text>
</comment>
<evidence type="ECO:0000256" key="1">
    <source>
        <dbReference type="SAM" id="Phobius"/>
    </source>
</evidence>
<accession>A0AAV5I4E4</accession>
<keyword evidence="1" id="KW-0472">Membrane</keyword>
<gene>
    <name evidence="2" type="ORF">SLEP1_g6778</name>
</gene>
<feature type="transmembrane region" description="Helical" evidence="1">
    <location>
        <begin position="37"/>
        <end position="57"/>
    </location>
</feature>
<protein>
    <submittedName>
        <fullName evidence="2">Uncharacterized protein</fullName>
    </submittedName>
</protein>
<evidence type="ECO:0000313" key="3">
    <source>
        <dbReference type="Proteomes" id="UP001054252"/>
    </source>
</evidence>
<sequence length="66" mass="7510">MNQRSAKGKAPVIGKKTAKFFNLCITFDLGVAHLLSVYNYIVISLAFALLYLFPMLYHNRETSKEI</sequence>
<name>A0AAV5I4E4_9ROSI</name>
<evidence type="ECO:0000313" key="2">
    <source>
        <dbReference type="EMBL" id="GKU93154.1"/>
    </source>
</evidence>
<dbReference type="EMBL" id="BPVZ01000006">
    <property type="protein sequence ID" value="GKU93154.1"/>
    <property type="molecule type" value="Genomic_DNA"/>
</dbReference>
<keyword evidence="1" id="KW-1133">Transmembrane helix</keyword>
<keyword evidence="1" id="KW-0812">Transmembrane</keyword>
<reference evidence="2 3" key="1">
    <citation type="journal article" date="2021" name="Commun. Biol.">
        <title>The genome of Shorea leprosula (Dipterocarpaceae) highlights the ecological relevance of drought in aseasonal tropical rainforests.</title>
        <authorList>
            <person name="Ng K.K.S."/>
            <person name="Kobayashi M.J."/>
            <person name="Fawcett J.A."/>
            <person name="Hatakeyama M."/>
            <person name="Paape T."/>
            <person name="Ng C.H."/>
            <person name="Ang C.C."/>
            <person name="Tnah L.H."/>
            <person name="Lee C.T."/>
            <person name="Nishiyama T."/>
            <person name="Sese J."/>
            <person name="O'Brien M.J."/>
            <person name="Copetti D."/>
            <person name="Mohd Noor M.I."/>
            <person name="Ong R.C."/>
            <person name="Putra M."/>
            <person name="Sireger I.Z."/>
            <person name="Indrioko S."/>
            <person name="Kosugi Y."/>
            <person name="Izuno A."/>
            <person name="Isagi Y."/>
            <person name="Lee S.L."/>
            <person name="Shimizu K.K."/>
        </authorList>
    </citation>
    <scope>NUCLEOTIDE SEQUENCE [LARGE SCALE GENOMIC DNA]</scope>
    <source>
        <strain evidence="2">214</strain>
    </source>
</reference>
<organism evidence="2 3">
    <name type="scientific">Rubroshorea leprosula</name>
    <dbReference type="NCBI Taxonomy" id="152421"/>
    <lineage>
        <taxon>Eukaryota</taxon>
        <taxon>Viridiplantae</taxon>
        <taxon>Streptophyta</taxon>
        <taxon>Embryophyta</taxon>
        <taxon>Tracheophyta</taxon>
        <taxon>Spermatophyta</taxon>
        <taxon>Magnoliopsida</taxon>
        <taxon>eudicotyledons</taxon>
        <taxon>Gunneridae</taxon>
        <taxon>Pentapetalae</taxon>
        <taxon>rosids</taxon>
        <taxon>malvids</taxon>
        <taxon>Malvales</taxon>
        <taxon>Dipterocarpaceae</taxon>
        <taxon>Rubroshorea</taxon>
    </lineage>
</organism>
<dbReference type="AlphaFoldDB" id="A0AAV5I4E4"/>
<dbReference type="Proteomes" id="UP001054252">
    <property type="component" value="Unassembled WGS sequence"/>
</dbReference>
<keyword evidence="3" id="KW-1185">Reference proteome</keyword>
<proteinExistence type="predicted"/>